<keyword evidence="6 7" id="KW-0472">Membrane</keyword>
<comment type="similarity">
    <text evidence="2">Belongs to the ABC-4 integral membrane protein family. LolC/E subfamily.</text>
</comment>
<comment type="subcellular location">
    <subcellularLocation>
        <location evidence="1">Cell membrane</location>
        <topology evidence="1">Multi-pass membrane protein</topology>
    </subcellularLocation>
</comment>
<dbReference type="GO" id="GO:0044874">
    <property type="term" value="P:lipoprotein localization to outer membrane"/>
    <property type="evidence" value="ECO:0007669"/>
    <property type="project" value="TreeGrafter"/>
</dbReference>
<feature type="transmembrane region" description="Helical" evidence="7">
    <location>
        <begin position="690"/>
        <end position="717"/>
    </location>
</feature>
<evidence type="ECO:0000256" key="2">
    <source>
        <dbReference type="ARBA" id="ARBA00005236"/>
    </source>
</evidence>
<keyword evidence="3" id="KW-1003">Cell membrane</keyword>
<evidence type="ECO:0000256" key="5">
    <source>
        <dbReference type="ARBA" id="ARBA00022989"/>
    </source>
</evidence>
<feature type="transmembrane region" description="Helical" evidence="7">
    <location>
        <begin position="419"/>
        <end position="438"/>
    </location>
</feature>
<dbReference type="STRING" id="108003.B1C78_01355"/>
<evidence type="ECO:0000256" key="1">
    <source>
        <dbReference type="ARBA" id="ARBA00004651"/>
    </source>
</evidence>
<evidence type="ECO:0000256" key="6">
    <source>
        <dbReference type="ARBA" id="ARBA00023136"/>
    </source>
</evidence>
<dbReference type="Proteomes" id="UP000189462">
    <property type="component" value="Unassembled WGS sequence"/>
</dbReference>
<accession>A0A1V3NUV0</accession>
<feature type="transmembrane region" description="Helical" evidence="7">
    <location>
        <begin position="343"/>
        <end position="370"/>
    </location>
</feature>
<gene>
    <name evidence="9" type="ORF">B1C78_01355</name>
</gene>
<dbReference type="AlphaFoldDB" id="A0A1V3NUV0"/>
<feature type="domain" description="ABC3 transporter permease C-terminal" evidence="8">
    <location>
        <begin position="255"/>
        <end position="375"/>
    </location>
</feature>
<protein>
    <submittedName>
        <fullName evidence="9">ABC transporter permease</fullName>
    </submittedName>
</protein>
<reference evidence="9 10" key="1">
    <citation type="submission" date="2017-02" db="EMBL/GenBank/DDBJ databases">
        <title>Genomic diversity within the haloalkaliphilic genus Thioalkalivibrio.</title>
        <authorList>
            <person name="Ahn A.-C."/>
            <person name="Meier-Kolthoff J."/>
            <person name="Overmars L."/>
            <person name="Richter M."/>
            <person name="Woyke T."/>
            <person name="Sorokin D.Y."/>
            <person name="Muyzer G."/>
        </authorList>
    </citation>
    <scope>NUCLEOTIDE SEQUENCE [LARGE SCALE GENOMIC DNA]</scope>
    <source>
        <strain evidence="9 10">ALJD</strain>
    </source>
</reference>
<keyword evidence="10" id="KW-1185">Reference proteome</keyword>
<evidence type="ECO:0000259" key="8">
    <source>
        <dbReference type="Pfam" id="PF02687"/>
    </source>
</evidence>
<dbReference type="InterPro" id="IPR051447">
    <property type="entry name" value="Lipoprotein-release_system"/>
</dbReference>
<evidence type="ECO:0000313" key="10">
    <source>
        <dbReference type="Proteomes" id="UP000189462"/>
    </source>
</evidence>
<proteinExistence type="inferred from homology"/>
<dbReference type="EMBL" id="MVBK01000007">
    <property type="protein sequence ID" value="OOG28648.1"/>
    <property type="molecule type" value="Genomic_DNA"/>
</dbReference>
<feature type="transmembrane region" description="Helical" evidence="7">
    <location>
        <begin position="640"/>
        <end position="661"/>
    </location>
</feature>
<dbReference type="PANTHER" id="PTHR30489">
    <property type="entry name" value="LIPOPROTEIN-RELEASING SYSTEM TRANSMEMBRANE PROTEIN LOLE"/>
    <property type="match status" value="1"/>
</dbReference>
<comment type="caution">
    <text evidence="9">The sequence shown here is derived from an EMBL/GenBank/DDBJ whole genome shotgun (WGS) entry which is preliminary data.</text>
</comment>
<dbReference type="GO" id="GO:0098797">
    <property type="term" value="C:plasma membrane protein complex"/>
    <property type="evidence" value="ECO:0007669"/>
    <property type="project" value="TreeGrafter"/>
</dbReference>
<organism evidence="9 10">
    <name type="scientific">Thioalkalivibrio denitrificans</name>
    <dbReference type="NCBI Taxonomy" id="108003"/>
    <lineage>
        <taxon>Bacteria</taxon>
        <taxon>Pseudomonadati</taxon>
        <taxon>Pseudomonadota</taxon>
        <taxon>Gammaproteobacteria</taxon>
        <taxon>Chromatiales</taxon>
        <taxon>Ectothiorhodospiraceae</taxon>
        <taxon>Thioalkalivibrio</taxon>
    </lineage>
</organism>
<feature type="transmembrane region" description="Helical" evidence="7">
    <location>
        <begin position="297"/>
        <end position="323"/>
    </location>
</feature>
<keyword evidence="4 7" id="KW-0812">Transmembrane</keyword>
<evidence type="ECO:0000256" key="7">
    <source>
        <dbReference type="SAM" id="Phobius"/>
    </source>
</evidence>
<dbReference type="InterPro" id="IPR003838">
    <property type="entry name" value="ABC3_permease_C"/>
</dbReference>
<sequence length="773" mass="85248">MRGQVLAIAVVIAGGMATLVMSLTTLDTLVDTRDTYYRDYRFADVFATLKRAPESLREPVEAIPGVQQVETRVVSHANLDIPDFPDPAVGILISLPDGRNAELNRLFLRTGRLPEPGRAGEAVVNEAFAEEHGFRPGDRIGAVINGRRQELEIVGIGLSPEYIYHVAPGDLFPDFARMGMLWMNRTQLEAAFDMDGAFNDVVLTLTRDGRSADVIQRLDALLAPFGGQGALDRSDQLSHRYLELELDQLRTMATVFPAIFLAVAAFLLNVVLTRLIHSQREQMGILKAFGYSHVDVGLHYAQMVMVIVAIGLVIGTGMGLWLGQMLSELYRDFFRFPYLEWRISTRSLAIGTLVTLAAAAGGTFAALWRAARIPPAEAMRPEPAPVFRPTLVERLGLQRLFDQPTRMILRNIERRPVKALLSATGIAFACGIMAIGTFQQGAVGYLIQVQYGQVQRDDLTVTFTEPTSRRALHELAAMHGVDHAEPFRDAGVRLSRGTAAYRTGIHGFEPESRLRRILDDELQVVTLPREGLVLNDFLSEYLDARAGDTVWVEFLEGRRERVAVPVAGVVREFTGASAYMNLDALNRLMREGTAISGVWLAVDADFRDAIVRDLKEVPRVAGVTDRLTAIQNFWDSMANIVLTFAFFSTVLAGSIAFGVVYNSARIALTERARELASLRVLGLTRGEIRYILLGELFLITLVAIPPGFLIGLGLVYLLVGTLDSDLYRVPLFLTPDVYAIAASTILVATALSAAVVARRLNRLDLVEVLKTRE</sequence>
<feature type="transmembrane region" description="Helical" evidence="7">
    <location>
        <begin position="255"/>
        <end position="276"/>
    </location>
</feature>
<feature type="domain" description="ABC3 transporter permease C-terminal" evidence="8">
    <location>
        <begin position="648"/>
        <end position="763"/>
    </location>
</feature>
<dbReference type="PANTHER" id="PTHR30489:SF0">
    <property type="entry name" value="LIPOPROTEIN-RELEASING SYSTEM TRANSMEMBRANE PROTEIN LOLE"/>
    <property type="match status" value="1"/>
</dbReference>
<feature type="transmembrane region" description="Helical" evidence="7">
    <location>
        <begin position="737"/>
        <end position="757"/>
    </location>
</feature>
<evidence type="ECO:0000256" key="4">
    <source>
        <dbReference type="ARBA" id="ARBA00022692"/>
    </source>
</evidence>
<keyword evidence="5 7" id="KW-1133">Transmembrane helix</keyword>
<evidence type="ECO:0000313" key="9">
    <source>
        <dbReference type="EMBL" id="OOG28648.1"/>
    </source>
</evidence>
<name>A0A1V3NUV0_9GAMM</name>
<dbReference type="Pfam" id="PF02687">
    <property type="entry name" value="FtsX"/>
    <property type="match status" value="2"/>
</dbReference>
<evidence type="ECO:0000256" key="3">
    <source>
        <dbReference type="ARBA" id="ARBA00022475"/>
    </source>
</evidence>